<dbReference type="OrthoDB" id="7851676at2"/>
<dbReference type="AlphaFoldDB" id="A0A5B0W7J3"/>
<dbReference type="Proteomes" id="UP000323608">
    <property type="component" value="Unassembled WGS sequence"/>
</dbReference>
<reference evidence="2 3" key="1">
    <citation type="submission" date="2019-07" db="EMBL/GenBank/DDBJ databases">
        <title>The Draft Genome Sequence of Rhizobium tropici SARCC-755 Associated with Superior Nodulation on Pigeonpea (Cajanus cajan (L.) Millsp.).</title>
        <authorList>
            <person name="Bopape F.L."/>
            <person name="Hassen A.I."/>
            <person name="Swanevelder Z.H."/>
            <person name="Gwata E.T."/>
        </authorList>
    </citation>
    <scope>NUCLEOTIDE SEQUENCE [LARGE SCALE GENOMIC DNA]</scope>
    <source>
        <strain evidence="2 3">SARCC-755</strain>
    </source>
</reference>
<evidence type="ECO:0000259" key="1">
    <source>
        <dbReference type="Pfam" id="PF13643"/>
    </source>
</evidence>
<dbReference type="EMBL" id="VNIP01000006">
    <property type="protein sequence ID" value="KAA1182101.1"/>
    <property type="molecule type" value="Genomic_DNA"/>
</dbReference>
<proteinExistence type="predicted"/>
<comment type="caution">
    <text evidence="2">The sequence shown here is derived from an EMBL/GenBank/DDBJ whole genome shotgun (WGS) entry which is preliminary data.</text>
</comment>
<evidence type="ECO:0000313" key="2">
    <source>
        <dbReference type="EMBL" id="KAA1182101.1"/>
    </source>
</evidence>
<accession>A0A5B0W7J3</accession>
<protein>
    <recommendedName>
        <fullName evidence="1">DUF4145 domain-containing protein</fullName>
    </recommendedName>
</protein>
<gene>
    <name evidence="2" type="ORF">FP026_08420</name>
</gene>
<organism evidence="2 3">
    <name type="scientific">Rhizobium tropici</name>
    <dbReference type="NCBI Taxonomy" id="398"/>
    <lineage>
        <taxon>Bacteria</taxon>
        <taxon>Pseudomonadati</taxon>
        <taxon>Pseudomonadota</taxon>
        <taxon>Alphaproteobacteria</taxon>
        <taxon>Hyphomicrobiales</taxon>
        <taxon>Rhizobiaceae</taxon>
        <taxon>Rhizobium/Agrobacterium group</taxon>
        <taxon>Rhizobium</taxon>
    </lineage>
</organism>
<dbReference type="RefSeq" id="WP_149634184.1">
    <property type="nucleotide sequence ID" value="NZ_VNIP01000006.1"/>
</dbReference>
<sequence>MTSDSEIGKTLKAYCSECRGDRNCEIRGHYAERGDDYVYQWHCDWYLLTCRGCDHVFAQSVSTNSEDIDYDYDANGNLIGTHSETIRSWPAKSKRDRPEWFSQGVVETDLKDTVALNASLAELYGALDHDLKVLASIGMRTSFDIAAEILGIEPNKRFEQKVEELVQKGLIKESEKDHIDILVDAGSASRLATESERLGRANGYSGGFYLQ</sequence>
<dbReference type="InterPro" id="IPR025285">
    <property type="entry name" value="DUF4145"/>
</dbReference>
<name>A0A5B0W7J3_RHITR</name>
<feature type="domain" description="DUF4145" evidence="1">
    <location>
        <begin position="122"/>
        <end position="189"/>
    </location>
</feature>
<dbReference type="Pfam" id="PF13643">
    <property type="entry name" value="DUF4145"/>
    <property type="match status" value="1"/>
</dbReference>
<evidence type="ECO:0000313" key="3">
    <source>
        <dbReference type="Proteomes" id="UP000323608"/>
    </source>
</evidence>